<dbReference type="InterPro" id="IPR036634">
    <property type="entry name" value="PRD_sf"/>
</dbReference>
<dbReference type="PANTHER" id="PTHR30185:SF15">
    <property type="entry name" value="CRYPTIC BETA-GLUCOSIDE BGL OPERON ANTITERMINATOR"/>
    <property type="match status" value="1"/>
</dbReference>
<dbReference type="Proteomes" id="UP000095563">
    <property type="component" value="Unassembled WGS sequence"/>
</dbReference>
<dbReference type="NCBIfam" id="NF046042">
    <property type="entry name" value="LicT"/>
    <property type="match status" value="1"/>
</dbReference>
<dbReference type="SUPFAM" id="SSF63520">
    <property type="entry name" value="PTS-regulatory domain, PRD"/>
    <property type="match status" value="2"/>
</dbReference>
<reference evidence="3 4" key="1">
    <citation type="submission" date="2015-09" db="EMBL/GenBank/DDBJ databases">
        <authorList>
            <consortium name="Pathogen Informatics"/>
        </authorList>
    </citation>
    <scope>NUCLEOTIDE SEQUENCE [LARGE SCALE GENOMIC DNA]</scope>
    <source>
        <strain evidence="3 4">2789STDY5834956</strain>
    </source>
</reference>
<keyword evidence="1" id="KW-0677">Repeat</keyword>
<evidence type="ECO:0000313" key="3">
    <source>
        <dbReference type="EMBL" id="CUP88298.1"/>
    </source>
</evidence>
<dbReference type="GO" id="GO:0003723">
    <property type="term" value="F:RNA binding"/>
    <property type="evidence" value="ECO:0007669"/>
    <property type="project" value="InterPro"/>
</dbReference>
<dbReference type="SUPFAM" id="SSF50151">
    <property type="entry name" value="SacY-like RNA-binding domain"/>
    <property type="match status" value="1"/>
</dbReference>
<dbReference type="InterPro" id="IPR050661">
    <property type="entry name" value="BglG_antiterminators"/>
</dbReference>
<evidence type="ECO:0000313" key="4">
    <source>
        <dbReference type="Proteomes" id="UP000095563"/>
    </source>
</evidence>
<feature type="domain" description="PRD" evidence="2">
    <location>
        <begin position="65"/>
        <end position="170"/>
    </location>
</feature>
<dbReference type="InterPro" id="IPR036650">
    <property type="entry name" value="CAT_RNA-bd_dom_sf"/>
</dbReference>
<dbReference type="EMBL" id="CZBO01000001">
    <property type="protein sequence ID" value="CUP88298.1"/>
    <property type="molecule type" value="Genomic_DNA"/>
</dbReference>
<dbReference type="RefSeq" id="WP_055207106.1">
    <property type="nucleotide sequence ID" value="NZ_CZBO01000001.1"/>
</dbReference>
<dbReference type="Pfam" id="PF00874">
    <property type="entry name" value="PRD"/>
    <property type="match status" value="2"/>
</dbReference>
<name>A0A174RY72_9CLOT</name>
<sequence length="276" mass="32747">MKIDKIFNNNAVMVKGDNGRDSVIIGCGLAFRKKVGDEVDESLIEKTFILKEKDTLEKFKMILEHIPTEQISLCYDIVEYAKNMLNCELNDYIYVTLTDHISYTLKLFDEGIERPNILIWEIKKFYPKEYNIGLKALEFIESELGKKVNEEEAGNIALHLITAQINGKSDKTDIAYSMTKKIQDILNIVKYTYDIELDEHSLNYERFITHLRFFFKRLNNKTQYRNENEEFLLQQVKEKYKDAYKCMIKIEKYLNVELSYEEQLYLTLHIKRIVNR</sequence>
<dbReference type="GO" id="GO:0006355">
    <property type="term" value="P:regulation of DNA-templated transcription"/>
    <property type="evidence" value="ECO:0007669"/>
    <property type="project" value="InterPro"/>
</dbReference>
<feature type="domain" description="PRD" evidence="2">
    <location>
        <begin position="173"/>
        <end position="276"/>
    </location>
</feature>
<dbReference type="PANTHER" id="PTHR30185">
    <property type="entry name" value="CRYPTIC BETA-GLUCOSIDE BGL OPERON ANTITERMINATOR"/>
    <property type="match status" value="1"/>
</dbReference>
<evidence type="ECO:0000259" key="2">
    <source>
        <dbReference type="PROSITE" id="PS51372"/>
    </source>
</evidence>
<dbReference type="InterPro" id="IPR004341">
    <property type="entry name" value="CAT_RNA-bd_dom"/>
</dbReference>
<dbReference type="PROSITE" id="PS51372">
    <property type="entry name" value="PRD_2"/>
    <property type="match status" value="2"/>
</dbReference>
<dbReference type="Gene3D" id="2.30.24.10">
    <property type="entry name" value="CAT RNA-binding domain"/>
    <property type="match status" value="1"/>
</dbReference>
<organism evidence="3 4">
    <name type="scientific">Clostridium baratii</name>
    <dbReference type="NCBI Taxonomy" id="1561"/>
    <lineage>
        <taxon>Bacteria</taxon>
        <taxon>Bacillati</taxon>
        <taxon>Bacillota</taxon>
        <taxon>Clostridia</taxon>
        <taxon>Eubacteriales</taxon>
        <taxon>Clostridiaceae</taxon>
        <taxon>Clostridium</taxon>
    </lineage>
</organism>
<dbReference type="InterPro" id="IPR011608">
    <property type="entry name" value="PRD"/>
</dbReference>
<dbReference type="SMART" id="SM01061">
    <property type="entry name" value="CAT_RBD"/>
    <property type="match status" value="1"/>
</dbReference>
<accession>A0A174RY72</accession>
<gene>
    <name evidence="3" type="primary">licT</name>
    <name evidence="3" type="ORF">ERS852568_01149</name>
</gene>
<dbReference type="Pfam" id="PF03123">
    <property type="entry name" value="CAT_RBD"/>
    <property type="match status" value="1"/>
</dbReference>
<dbReference type="AlphaFoldDB" id="A0A174RY72"/>
<proteinExistence type="predicted"/>
<evidence type="ECO:0000256" key="1">
    <source>
        <dbReference type="ARBA" id="ARBA00022737"/>
    </source>
</evidence>
<protein>
    <submittedName>
        <fullName evidence="3">Transcriptional antiterminator BglG</fullName>
    </submittedName>
</protein>
<dbReference type="Gene3D" id="1.10.1790.10">
    <property type="entry name" value="PRD domain"/>
    <property type="match status" value="2"/>
</dbReference>